<organism evidence="1 2">
    <name type="scientific">Aeribacillus pallidus</name>
    <dbReference type="NCBI Taxonomy" id="33936"/>
    <lineage>
        <taxon>Bacteria</taxon>
        <taxon>Bacillati</taxon>
        <taxon>Bacillota</taxon>
        <taxon>Bacilli</taxon>
        <taxon>Bacillales</taxon>
        <taxon>Bacillaceae</taxon>
        <taxon>Aeribacillus</taxon>
    </lineage>
</organism>
<accession>A0A223E3Y2</accession>
<gene>
    <name evidence="1" type="ORF">AP3564_06260</name>
</gene>
<evidence type="ECO:0000313" key="2">
    <source>
        <dbReference type="Proteomes" id="UP000214606"/>
    </source>
</evidence>
<dbReference type="KEGG" id="apak:AP3564_06260"/>
<dbReference type="Proteomes" id="UP000214606">
    <property type="component" value="Chromosome"/>
</dbReference>
<sequence>MIALGKEIQFLGRIALKTTLKHACLEVQTLAVSKVQYMSTNNSSKLIGYLTAVYGFHPFILMKKGTRILHKKIPIPTPL</sequence>
<evidence type="ECO:0000313" key="1">
    <source>
        <dbReference type="EMBL" id="ASS89900.1"/>
    </source>
</evidence>
<dbReference type="AlphaFoldDB" id="A0A223E3Y2"/>
<proteinExistence type="predicted"/>
<protein>
    <submittedName>
        <fullName evidence="1">Uncharacterized protein</fullName>
    </submittedName>
</protein>
<reference evidence="1 2" key="1">
    <citation type="submission" date="2016-10" db="EMBL/GenBank/DDBJ databases">
        <title>The whole genome sequencing and assembly of Aeribacillus pallidus KCTC3564 strain.</title>
        <authorList>
            <person name="Lee Y.-J."/>
            <person name="Park M.-K."/>
            <person name="Yi H."/>
            <person name="Bahn Y.-S."/>
            <person name="Kim J.F."/>
            <person name="Lee D.-W."/>
        </authorList>
    </citation>
    <scope>NUCLEOTIDE SEQUENCE [LARGE SCALE GENOMIC DNA]</scope>
    <source>
        <strain evidence="1 2">KCTC3564</strain>
    </source>
</reference>
<name>A0A223E3Y2_9BACI</name>
<dbReference type="EMBL" id="CP017703">
    <property type="protein sequence ID" value="ASS89900.1"/>
    <property type="molecule type" value="Genomic_DNA"/>
</dbReference>